<evidence type="ECO:0000256" key="1">
    <source>
        <dbReference type="SAM" id="Phobius"/>
    </source>
</evidence>
<feature type="transmembrane region" description="Helical" evidence="1">
    <location>
        <begin position="165"/>
        <end position="182"/>
    </location>
</feature>
<dbReference type="Proteomes" id="UP000799118">
    <property type="component" value="Unassembled WGS sequence"/>
</dbReference>
<keyword evidence="3" id="KW-1185">Reference proteome</keyword>
<dbReference type="AlphaFoldDB" id="A0A6A4GMB8"/>
<keyword evidence="1" id="KW-0472">Membrane</keyword>
<protein>
    <submittedName>
        <fullName evidence="2">Uncharacterized protein</fullName>
    </submittedName>
</protein>
<evidence type="ECO:0000313" key="2">
    <source>
        <dbReference type="EMBL" id="KAE9386470.1"/>
    </source>
</evidence>
<keyword evidence="1" id="KW-0812">Transmembrane</keyword>
<reference evidence="2" key="1">
    <citation type="journal article" date="2019" name="Environ. Microbiol.">
        <title>Fungal ecological strategies reflected in gene transcription - a case study of two litter decomposers.</title>
        <authorList>
            <person name="Barbi F."/>
            <person name="Kohler A."/>
            <person name="Barry K."/>
            <person name="Baskaran P."/>
            <person name="Daum C."/>
            <person name="Fauchery L."/>
            <person name="Ihrmark K."/>
            <person name="Kuo A."/>
            <person name="LaButti K."/>
            <person name="Lipzen A."/>
            <person name="Morin E."/>
            <person name="Grigoriev I.V."/>
            <person name="Henrissat B."/>
            <person name="Lindahl B."/>
            <person name="Martin F."/>
        </authorList>
    </citation>
    <scope>NUCLEOTIDE SEQUENCE</scope>
    <source>
        <strain evidence="2">JB14</strain>
    </source>
</reference>
<accession>A0A6A4GMB8</accession>
<feature type="transmembrane region" description="Helical" evidence="1">
    <location>
        <begin position="198"/>
        <end position="223"/>
    </location>
</feature>
<dbReference type="EMBL" id="ML769876">
    <property type="protein sequence ID" value="KAE9386470.1"/>
    <property type="molecule type" value="Genomic_DNA"/>
</dbReference>
<keyword evidence="1" id="KW-1133">Transmembrane helix</keyword>
<name>A0A6A4GMB8_9AGAR</name>
<evidence type="ECO:0000313" key="3">
    <source>
        <dbReference type="Proteomes" id="UP000799118"/>
    </source>
</evidence>
<organism evidence="2 3">
    <name type="scientific">Gymnopus androsaceus JB14</name>
    <dbReference type="NCBI Taxonomy" id="1447944"/>
    <lineage>
        <taxon>Eukaryota</taxon>
        <taxon>Fungi</taxon>
        <taxon>Dikarya</taxon>
        <taxon>Basidiomycota</taxon>
        <taxon>Agaricomycotina</taxon>
        <taxon>Agaricomycetes</taxon>
        <taxon>Agaricomycetidae</taxon>
        <taxon>Agaricales</taxon>
        <taxon>Marasmiineae</taxon>
        <taxon>Omphalotaceae</taxon>
        <taxon>Gymnopus</taxon>
    </lineage>
</organism>
<proteinExistence type="predicted"/>
<gene>
    <name evidence="2" type="ORF">BT96DRAFT_949080</name>
</gene>
<feature type="transmembrane region" description="Helical" evidence="1">
    <location>
        <begin position="131"/>
        <end position="153"/>
    </location>
</feature>
<sequence length="286" mass="32493">MSWAIRVQLVIFDLLSDFLPLLIMQKNVELLESHGLLFHEYMEFQMNGDGKKQNQRMKEYLDIVMEDKGQFIVDQLVNKHFRAAKDNSVIHAHCYFDPSLSPEFCCLDSTLTAIQYPSLDPGFCCGSSSSLIPGLLSMLTTILICLSFSRIWILLSMLTTVIIPLFLKFSAFYASILIPLFLQDSTVYAHCYSYPPHSPGFCCLLTAVPIVILIPPLLGLFLTNHYFSLKENKDRFQELSDSEFNAELSDIEMDSSSDHASSNYEAMDIDYSETIQLPEAMDVDFP</sequence>